<feature type="DNA-binding region" description="OmpR/PhoB-type" evidence="7">
    <location>
        <begin position="155"/>
        <end position="255"/>
    </location>
</feature>
<gene>
    <name evidence="10" type="ORF">HK23_04185</name>
</gene>
<dbReference type="SMART" id="SM00862">
    <property type="entry name" value="Trans_reg_C"/>
    <property type="match status" value="1"/>
</dbReference>
<organism evidence="10 11">
    <name type="scientific">Acetobacter malorum</name>
    <dbReference type="NCBI Taxonomy" id="178901"/>
    <lineage>
        <taxon>Bacteria</taxon>
        <taxon>Pseudomonadati</taxon>
        <taxon>Pseudomonadota</taxon>
        <taxon>Alphaproteobacteria</taxon>
        <taxon>Acetobacterales</taxon>
        <taxon>Acetobacteraceae</taxon>
        <taxon>Acetobacter</taxon>
    </lineage>
</organism>
<dbReference type="CDD" id="cd17574">
    <property type="entry name" value="REC_OmpR"/>
    <property type="match status" value="1"/>
</dbReference>
<dbReference type="InterPro" id="IPR036388">
    <property type="entry name" value="WH-like_DNA-bd_sf"/>
</dbReference>
<dbReference type="InterPro" id="IPR039420">
    <property type="entry name" value="WalR-like"/>
</dbReference>
<feature type="domain" description="Response regulatory" evidence="8">
    <location>
        <begin position="27"/>
        <end position="140"/>
    </location>
</feature>
<dbReference type="AlphaFoldDB" id="A0A1Y3G5L7"/>
<dbReference type="PROSITE" id="PS51755">
    <property type="entry name" value="OMPR_PHOB"/>
    <property type="match status" value="1"/>
</dbReference>
<evidence type="ECO:0000313" key="10">
    <source>
        <dbReference type="EMBL" id="OUJ05734.1"/>
    </source>
</evidence>
<dbReference type="Gene3D" id="3.40.50.2300">
    <property type="match status" value="1"/>
</dbReference>
<dbReference type="GO" id="GO:0000976">
    <property type="term" value="F:transcription cis-regulatory region binding"/>
    <property type="evidence" value="ECO:0007669"/>
    <property type="project" value="TreeGrafter"/>
</dbReference>
<dbReference type="InterPro" id="IPR011006">
    <property type="entry name" value="CheY-like_superfamily"/>
</dbReference>
<dbReference type="InterPro" id="IPR001867">
    <property type="entry name" value="OmpR/PhoB-type_DNA-bd"/>
</dbReference>
<dbReference type="InterPro" id="IPR001789">
    <property type="entry name" value="Sig_transdc_resp-reg_receiver"/>
</dbReference>
<dbReference type="Proteomes" id="UP000242683">
    <property type="component" value="Unassembled WGS sequence"/>
</dbReference>
<keyword evidence="5" id="KW-0804">Transcription</keyword>
<sequence length="260" mass="29221">MSSHPTSSSPTRSDAHAAMTDTPQAIHILIVEDDPEICGLLQRYLQRLGYEVSTALNRAGIDAAEKRRPVDLTLLDLMLPEEDGRTLCKHLRQTSATRIIMVSALNDIHDRISGLDLGADDYVSKPFDLEELAARIRAVLRRAQPEAAQPETQGVQHYRFDNWLFEPAKRALYGKTGIRVALTGSETDLLLTFCQNAHHVFNRTELLARIHGDEKNVDPRAIDLLISRLRRKLSHEGRQLELIRTIRGGGYIFDPDDSTP</sequence>
<dbReference type="GO" id="GO:0032993">
    <property type="term" value="C:protein-DNA complex"/>
    <property type="evidence" value="ECO:0007669"/>
    <property type="project" value="TreeGrafter"/>
</dbReference>
<name>A0A1Y3G5L7_9PROT</name>
<proteinExistence type="predicted"/>
<dbReference type="InterPro" id="IPR016032">
    <property type="entry name" value="Sig_transdc_resp-reg_C-effctor"/>
</dbReference>
<evidence type="ECO:0000256" key="1">
    <source>
        <dbReference type="ARBA" id="ARBA00022553"/>
    </source>
</evidence>
<keyword evidence="1 6" id="KW-0597">Phosphoprotein</keyword>
<keyword evidence="4 7" id="KW-0238">DNA-binding</keyword>
<keyword evidence="3" id="KW-0805">Transcription regulation</keyword>
<dbReference type="PANTHER" id="PTHR48111">
    <property type="entry name" value="REGULATOR OF RPOS"/>
    <property type="match status" value="1"/>
</dbReference>
<dbReference type="SMART" id="SM00448">
    <property type="entry name" value="REC"/>
    <property type="match status" value="1"/>
</dbReference>
<protein>
    <submittedName>
        <fullName evidence="10">Two component response regulator PhoB</fullName>
    </submittedName>
</protein>
<dbReference type="Gene3D" id="6.10.250.690">
    <property type="match status" value="1"/>
</dbReference>
<accession>A0A1Y3G5L7</accession>
<dbReference type="PROSITE" id="PS50110">
    <property type="entry name" value="RESPONSE_REGULATORY"/>
    <property type="match status" value="1"/>
</dbReference>
<evidence type="ECO:0000256" key="2">
    <source>
        <dbReference type="ARBA" id="ARBA00023012"/>
    </source>
</evidence>
<evidence type="ECO:0000259" key="9">
    <source>
        <dbReference type="PROSITE" id="PS51755"/>
    </source>
</evidence>
<reference evidence="11" key="1">
    <citation type="submission" date="2014-06" db="EMBL/GenBank/DDBJ databases">
        <authorList>
            <person name="Winans N.J."/>
            <person name="Newell P.D."/>
            <person name="Douglas A.E."/>
        </authorList>
    </citation>
    <scope>NUCLEOTIDE SEQUENCE [LARGE SCALE GENOMIC DNA]</scope>
    <source>
        <strain evidence="11">DsW_057</strain>
    </source>
</reference>
<evidence type="ECO:0000256" key="7">
    <source>
        <dbReference type="PROSITE-ProRule" id="PRU01091"/>
    </source>
</evidence>
<feature type="modified residue" description="4-aspartylphosphate" evidence="6">
    <location>
        <position position="76"/>
    </location>
</feature>
<dbReference type="Pfam" id="PF00486">
    <property type="entry name" value="Trans_reg_C"/>
    <property type="match status" value="1"/>
</dbReference>
<dbReference type="EMBL" id="JOPG01000017">
    <property type="protein sequence ID" value="OUJ05734.1"/>
    <property type="molecule type" value="Genomic_DNA"/>
</dbReference>
<dbReference type="Gene3D" id="1.10.10.10">
    <property type="entry name" value="Winged helix-like DNA-binding domain superfamily/Winged helix DNA-binding domain"/>
    <property type="match status" value="1"/>
</dbReference>
<evidence type="ECO:0000256" key="4">
    <source>
        <dbReference type="ARBA" id="ARBA00023125"/>
    </source>
</evidence>
<evidence type="ECO:0000313" key="11">
    <source>
        <dbReference type="Proteomes" id="UP000242683"/>
    </source>
</evidence>
<evidence type="ECO:0000256" key="5">
    <source>
        <dbReference type="ARBA" id="ARBA00023163"/>
    </source>
</evidence>
<dbReference type="GO" id="GO:0006355">
    <property type="term" value="P:regulation of DNA-templated transcription"/>
    <property type="evidence" value="ECO:0007669"/>
    <property type="project" value="InterPro"/>
</dbReference>
<evidence type="ECO:0000259" key="8">
    <source>
        <dbReference type="PROSITE" id="PS50110"/>
    </source>
</evidence>
<dbReference type="CDD" id="cd00383">
    <property type="entry name" value="trans_reg_C"/>
    <property type="match status" value="1"/>
</dbReference>
<dbReference type="Pfam" id="PF00072">
    <property type="entry name" value="Response_reg"/>
    <property type="match status" value="1"/>
</dbReference>
<comment type="caution">
    <text evidence="10">The sequence shown here is derived from an EMBL/GenBank/DDBJ whole genome shotgun (WGS) entry which is preliminary data.</text>
</comment>
<dbReference type="SUPFAM" id="SSF52172">
    <property type="entry name" value="CheY-like"/>
    <property type="match status" value="1"/>
</dbReference>
<dbReference type="GO" id="GO:0005829">
    <property type="term" value="C:cytosol"/>
    <property type="evidence" value="ECO:0007669"/>
    <property type="project" value="TreeGrafter"/>
</dbReference>
<feature type="domain" description="OmpR/PhoB-type" evidence="9">
    <location>
        <begin position="155"/>
        <end position="255"/>
    </location>
</feature>
<evidence type="ECO:0000256" key="3">
    <source>
        <dbReference type="ARBA" id="ARBA00023015"/>
    </source>
</evidence>
<keyword evidence="2" id="KW-0902">Two-component regulatory system</keyword>
<dbReference type="GO" id="GO:0000156">
    <property type="term" value="F:phosphorelay response regulator activity"/>
    <property type="evidence" value="ECO:0007669"/>
    <property type="project" value="TreeGrafter"/>
</dbReference>
<dbReference type="SUPFAM" id="SSF46894">
    <property type="entry name" value="C-terminal effector domain of the bipartite response regulators"/>
    <property type="match status" value="1"/>
</dbReference>
<dbReference type="PANTHER" id="PTHR48111:SF4">
    <property type="entry name" value="DNA-BINDING DUAL TRANSCRIPTIONAL REGULATOR OMPR"/>
    <property type="match status" value="1"/>
</dbReference>
<evidence type="ECO:0000256" key="6">
    <source>
        <dbReference type="PROSITE-ProRule" id="PRU00169"/>
    </source>
</evidence>